<dbReference type="InterPro" id="IPR025946">
    <property type="entry name" value="CABIT_dom"/>
</dbReference>
<dbReference type="Pfam" id="PF12736">
    <property type="entry name" value="CABIT"/>
    <property type="match status" value="2"/>
</dbReference>
<dbReference type="GO" id="GO:0005737">
    <property type="term" value="C:cytoplasm"/>
    <property type="evidence" value="ECO:0007669"/>
    <property type="project" value="TreeGrafter"/>
</dbReference>
<evidence type="ECO:0000313" key="5">
    <source>
        <dbReference type="Proteomes" id="UP000472262"/>
    </source>
</evidence>
<reference evidence="4" key="1">
    <citation type="submission" date="2025-08" db="UniProtKB">
        <authorList>
            <consortium name="Ensembl"/>
        </authorList>
    </citation>
    <scope>IDENTIFICATION</scope>
</reference>
<sequence length="551" mass="62049">MGDLQALRVFISCLDQQSLPRILQVCSGVYFQGSIYELSGSEVCLSTGDLLKIIGLELLSVSCEEIETGASFELPTGYSGEPLNNSKCDATRQIPDSKLLTHSIYNVLTQRSNDLQCFVASNRLDAWKWSWNKYLFTIEFLYLHTVRKNVVKFPSSLEVEVQDVTEQFQDLVFITPLSMTEVASQPMESFPTMAEILESPEGNTFFNCSWFEELQRGRRLVLHSYGTTTMILASTPKGRKGKQYFIISESYGGRMRRRAREFGSVYELHLASSQSPGLKVSVTRHCEAVEEEGMPALSVGEQLEVLGMALMDGLKDSSGAAQKIESLICKQTMELDDEDEEDEEDDSKEISLPLFMAGHFVEKLSDNKKYKLTDLASSSLPLDIKVMTRDKELEKDPLMGLPALKLEETFTETTVLTSLPNKPDWCFELPVRWLQMSLCFTSDHLPWSSNESPELHVETVTEVTEKFYYEYHKLISKIEEPPPRPPKRKPASSEVPKKSPKSESKLSNLSSAVTKQLDNLSLGLTKGRRAPAPPPPKDVSMNFYSPTKTEM</sequence>
<keyword evidence="5" id="KW-1185">Reference proteome</keyword>
<organism evidence="4 5">
    <name type="scientific">Sinocyclocheilus grahami</name>
    <name type="common">Dianchi golden-line fish</name>
    <name type="synonym">Barbus grahami</name>
    <dbReference type="NCBI Taxonomy" id="75366"/>
    <lineage>
        <taxon>Eukaryota</taxon>
        <taxon>Metazoa</taxon>
        <taxon>Chordata</taxon>
        <taxon>Craniata</taxon>
        <taxon>Vertebrata</taxon>
        <taxon>Euteleostomi</taxon>
        <taxon>Actinopterygii</taxon>
        <taxon>Neopterygii</taxon>
        <taxon>Teleostei</taxon>
        <taxon>Ostariophysi</taxon>
        <taxon>Cypriniformes</taxon>
        <taxon>Cyprinidae</taxon>
        <taxon>Cyprininae</taxon>
        <taxon>Sinocyclocheilus</taxon>
    </lineage>
</organism>
<feature type="compositionally biased region" description="Basic and acidic residues" evidence="2">
    <location>
        <begin position="495"/>
        <end position="504"/>
    </location>
</feature>
<feature type="domain" description="CABIT" evidence="3">
    <location>
        <begin position="19"/>
        <end position="80"/>
    </location>
</feature>
<dbReference type="InterPro" id="IPR039671">
    <property type="entry name" value="THEMIS"/>
</dbReference>
<protein>
    <submittedName>
        <fullName evidence="4">Thymocyte selection associated family member 2</fullName>
    </submittedName>
</protein>
<evidence type="ECO:0000256" key="2">
    <source>
        <dbReference type="SAM" id="MobiDB-lite"/>
    </source>
</evidence>
<feature type="region of interest" description="Disordered" evidence="2">
    <location>
        <begin position="479"/>
        <end position="551"/>
    </location>
</feature>
<proteinExistence type="inferred from homology"/>
<dbReference type="PANTHER" id="PTHR15215:SF2">
    <property type="entry name" value="PROTEIN THEMIS2"/>
    <property type="match status" value="1"/>
</dbReference>
<dbReference type="GO" id="GO:0050852">
    <property type="term" value="P:T cell receptor signaling pathway"/>
    <property type="evidence" value="ECO:0007669"/>
    <property type="project" value="TreeGrafter"/>
</dbReference>
<dbReference type="GO" id="GO:0005634">
    <property type="term" value="C:nucleus"/>
    <property type="evidence" value="ECO:0007669"/>
    <property type="project" value="TreeGrafter"/>
</dbReference>
<feature type="compositionally biased region" description="Polar residues" evidence="2">
    <location>
        <begin position="542"/>
        <end position="551"/>
    </location>
</feature>
<accession>A0A672SAM1</accession>
<reference evidence="4" key="2">
    <citation type="submission" date="2025-09" db="UniProtKB">
        <authorList>
            <consortium name="Ensembl"/>
        </authorList>
    </citation>
    <scope>IDENTIFICATION</scope>
</reference>
<name>A0A672SAM1_SINGR</name>
<dbReference type="AlphaFoldDB" id="A0A672SAM1"/>
<dbReference type="Ensembl" id="ENSSGRT00000104477.1">
    <property type="protein sequence ID" value="ENSSGRP00000098198.1"/>
    <property type="gene ID" value="ENSSGRG00000049008.1"/>
</dbReference>
<dbReference type="PANTHER" id="PTHR15215">
    <property type="entry name" value="CABIT DOMAIN-CONTAINING PROTEIN"/>
    <property type="match status" value="1"/>
</dbReference>
<evidence type="ECO:0000256" key="1">
    <source>
        <dbReference type="ARBA" id="ARBA00006414"/>
    </source>
</evidence>
<comment type="similarity">
    <text evidence="1">Belongs to the themis family.</text>
</comment>
<feature type="domain" description="CABIT" evidence="3">
    <location>
        <begin position="190"/>
        <end position="418"/>
    </location>
</feature>
<evidence type="ECO:0000313" key="4">
    <source>
        <dbReference type="Ensembl" id="ENSSGRP00000098198.1"/>
    </source>
</evidence>
<evidence type="ECO:0000259" key="3">
    <source>
        <dbReference type="Pfam" id="PF12736"/>
    </source>
</evidence>
<dbReference type="Proteomes" id="UP000472262">
    <property type="component" value="Unassembled WGS sequence"/>
</dbReference>